<keyword evidence="3" id="KW-1185">Reference proteome</keyword>
<protein>
    <recommendedName>
        <fullName evidence="4">Tat (Twin-arginine translocation) pathway signal sequence</fullName>
    </recommendedName>
</protein>
<accession>A0A2Y8ZXG0</accession>
<name>A0A2Y8ZXG0_9MICO</name>
<reference evidence="3" key="1">
    <citation type="submission" date="2016-10" db="EMBL/GenBank/DDBJ databases">
        <authorList>
            <person name="Varghese N."/>
            <person name="Submissions S."/>
        </authorList>
    </citation>
    <scope>NUCLEOTIDE SEQUENCE [LARGE SCALE GENOMIC DNA]</scope>
    <source>
        <strain evidence="3">DSM 22951</strain>
    </source>
</reference>
<keyword evidence="1" id="KW-0732">Signal</keyword>
<dbReference type="InterPro" id="IPR006311">
    <property type="entry name" value="TAT_signal"/>
</dbReference>
<evidence type="ECO:0000313" key="2">
    <source>
        <dbReference type="EMBL" id="SSA34959.1"/>
    </source>
</evidence>
<sequence length="183" mass="18415">MTQQDEPRSASGSTGISRRTLAKGAAWTTPVLLVGAVTPAQAASGPTNPCQCLVGYSVFGARSTWSLTGSNYSFGMRVVNAGCGLLSLFFSVANATDPSVSYAVTYSDGSTETLTGATTSGGLLVGGTISGTVTATSGKRIASFCATMDVRYTPLGGTASTCPLVLCWSLDNPAAASGYLAPS</sequence>
<dbReference type="EMBL" id="UESZ01000001">
    <property type="protein sequence ID" value="SSA34959.1"/>
    <property type="molecule type" value="Genomic_DNA"/>
</dbReference>
<gene>
    <name evidence="2" type="ORF">SAMN04489750_2291</name>
</gene>
<dbReference type="PROSITE" id="PS51318">
    <property type="entry name" value="TAT"/>
    <property type="match status" value="1"/>
</dbReference>
<feature type="signal peptide" evidence="1">
    <location>
        <begin position="1"/>
        <end position="42"/>
    </location>
</feature>
<feature type="chain" id="PRO_5016001656" description="Tat (Twin-arginine translocation) pathway signal sequence" evidence="1">
    <location>
        <begin position="43"/>
        <end position="183"/>
    </location>
</feature>
<dbReference type="OrthoDB" id="4861362at2"/>
<evidence type="ECO:0000256" key="1">
    <source>
        <dbReference type="SAM" id="SignalP"/>
    </source>
</evidence>
<organism evidence="2 3">
    <name type="scientific">Branchiibius hedensis</name>
    <dbReference type="NCBI Taxonomy" id="672460"/>
    <lineage>
        <taxon>Bacteria</taxon>
        <taxon>Bacillati</taxon>
        <taxon>Actinomycetota</taxon>
        <taxon>Actinomycetes</taxon>
        <taxon>Micrococcales</taxon>
        <taxon>Dermacoccaceae</taxon>
        <taxon>Branchiibius</taxon>
    </lineage>
</organism>
<evidence type="ECO:0008006" key="4">
    <source>
        <dbReference type="Google" id="ProtNLM"/>
    </source>
</evidence>
<dbReference type="RefSeq" id="WP_109685909.1">
    <property type="nucleotide sequence ID" value="NZ_QGDN01000001.1"/>
</dbReference>
<proteinExistence type="predicted"/>
<dbReference type="AlphaFoldDB" id="A0A2Y8ZXG0"/>
<evidence type="ECO:0000313" key="3">
    <source>
        <dbReference type="Proteomes" id="UP000250028"/>
    </source>
</evidence>
<dbReference type="Proteomes" id="UP000250028">
    <property type="component" value="Unassembled WGS sequence"/>
</dbReference>